<dbReference type="Pfam" id="PF21686">
    <property type="entry name" value="LigD_Prim-Pol"/>
    <property type="match status" value="1"/>
</dbReference>
<keyword evidence="2" id="KW-0436">Ligase</keyword>
<evidence type="ECO:0000259" key="1">
    <source>
        <dbReference type="Pfam" id="PF21686"/>
    </source>
</evidence>
<reference evidence="2 3" key="1">
    <citation type="submission" date="2024-09" db="EMBL/GenBank/DDBJ databases">
        <authorList>
            <person name="Sun Q."/>
            <person name="Mori K."/>
        </authorList>
    </citation>
    <scope>NUCLEOTIDE SEQUENCE [LARGE SCALE GENOMIC DNA]</scope>
    <source>
        <strain evidence="2 3">TBRC 0563</strain>
    </source>
</reference>
<evidence type="ECO:0000313" key="2">
    <source>
        <dbReference type="EMBL" id="MFB9832024.1"/>
    </source>
</evidence>
<dbReference type="NCBIfam" id="TIGR02778">
    <property type="entry name" value="ligD_pol"/>
    <property type="match status" value="1"/>
</dbReference>
<dbReference type="EC" id="6.5.1.1" evidence="2"/>
<dbReference type="CDD" id="cd04863">
    <property type="entry name" value="MtLigD_Pol_like"/>
    <property type="match status" value="1"/>
</dbReference>
<dbReference type="Gene3D" id="3.90.920.10">
    <property type="entry name" value="DNA primase, PRIM domain"/>
    <property type="match status" value="1"/>
</dbReference>
<name>A0ABV5YCY2_9ACTN</name>
<sequence>MSAKTRVEVEGTRLTLSNLDKVLYPGNGFTKGAVIDYYARIAPAMLPHIAGRPSTRLRYPEGVDGQSFFEKNAPPHAPGWVRTAHLPTPGGSRASIDFVIIDDLRTLVWSANLAALELHVPQWRVGPRGGAHDPDLLVFDLDPGPPADLEDAREVAVMLREVLDDDGLRSFAKTSGRKGLHLYVPIAEASDERTSAYAREAARRLEKDHRDLVVSRMDKRLRHGKVFVDWSQNNRHKTTVAPYSLRAAEEPYVSTPVTWDEIEGDAELRFGPDDVRDRVERDGDLLEPLLELRQKLP</sequence>
<keyword evidence="3" id="KW-1185">Reference proteome</keyword>
<evidence type="ECO:0000313" key="3">
    <source>
        <dbReference type="Proteomes" id="UP001589627"/>
    </source>
</evidence>
<dbReference type="PANTHER" id="PTHR42705:SF2">
    <property type="entry name" value="BIFUNCTIONAL NON-HOMOLOGOUS END JOINING PROTEIN LIGD"/>
    <property type="match status" value="1"/>
</dbReference>
<dbReference type="RefSeq" id="WP_378197277.1">
    <property type="nucleotide sequence ID" value="NZ_JBHLZP010000036.1"/>
</dbReference>
<dbReference type="InterPro" id="IPR014145">
    <property type="entry name" value="LigD_pol_dom"/>
</dbReference>
<gene>
    <name evidence="2" type="primary">ligD</name>
    <name evidence="2" type="ORF">ACFFNX_07465</name>
</gene>
<dbReference type="EMBL" id="JBHLZP010000036">
    <property type="protein sequence ID" value="MFB9832024.1"/>
    <property type="molecule type" value="Genomic_DNA"/>
</dbReference>
<dbReference type="InterPro" id="IPR052171">
    <property type="entry name" value="NHEJ_LigD"/>
</dbReference>
<dbReference type="Proteomes" id="UP001589627">
    <property type="component" value="Unassembled WGS sequence"/>
</dbReference>
<protein>
    <submittedName>
        <fullName evidence="2">Non-homologous end-joining DNA ligase</fullName>
        <ecNumber evidence="2">6.5.1.1</ecNumber>
    </submittedName>
</protein>
<proteinExistence type="predicted"/>
<accession>A0ABV5YCY2</accession>
<organism evidence="2 3">
    <name type="scientific">Actinoallomurus acaciae</name>
    <dbReference type="NCBI Taxonomy" id="502577"/>
    <lineage>
        <taxon>Bacteria</taxon>
        <taxon>Bacillati</taxon>
        <taxon>Actinomycetota</taxon>
        <taxon>Actinomycetes</taxon>
        <taxon>Streptosporangiales</taxon>
        <taxon>Thermomonosporaceae</taxon>
        <taxon>Actinoallomurus</taxon>
    </lineage>
</organism>
<feature type="domain" description="DNA ligase D polymerase" evidence="1">
    <location>
        <begin position="30"/>
        <end position="285"/>
    </location>
</feature>
<comment type="caution">
    <text evidence="2">The sequence shown here is derived from an EMBL/GenBank/DDBJ whole genome shotgun (WGS) entry which is preliminary data.</text>
</comment>
<dbReference type="PANTHER" id="PTHR42705">
    <property type="entry name" value="BIFUNCTIONAL NON-HOMOLOGOUS END JOINING PROTEIN LIGD"/>
    <property type="match status" value="1"/>
</dbReference>
<dbReference type="GO" id="GO:0003910">
    <property type="term" value="F:DNA ligase (ATP) activity"/>
    <property type="evidence" value="ECO:0007669"/>
    <property type="project" value="UniProtKB-EC"/>
</dbReference>
<dbReference type="InterPro" id="IPR033649">
    <property type="entry name" value="MtLigD_Pol-like"/>
</dbReference>